<reference evidence="1 2" key="1">
    <citation type="journal article" date="2015" name="PLoS Negl. Trop. Dis.">
        <title>Distribution of Plasmids in Distinct Leptospira Pathogenic Species.</title>
        <authorList>
            <person name="Wang Y."/>
            <person name="Zhuang X."/>
            <person name="Zhong Y."/>
            <person name="Zhang C."/>
            <person name="Zhang Y."/>
            <person name="Zeng L."/>
            <person name="Zhu Y."/>
            <person name="He P."/>
            <person name="Dong K."/>
            <person name="Pal U."/>
            <person name="Guo X."/>
            <person name="Qin J."/>
        </authorList>
    </citation>
    <scope>NUCLEOTIDE SEQUENCE [LARGE SCALE GENOMIC DNA]</scope>
    <source>
        <strain evidence="1 2">56604</strain>
    </source>
</reference>
<evidence type="ECO:0000313" key="2">
    <source>
        <dbReference type="Proteomes" id="UP000058857"/>
    </source>
</evidence>
<accession>A0A0S2ITE3</accession>
<name>A0A0S2ITE3_LEPBO</name>
<dbReference type="Proteomes" id="UP000058857">
    <property type="component" value="Chromosome 1"/>
</dbReference>
<dbReference type="EMBL" id="CP012029">
    <property type="protein sequence ID" value="ALO26919.1"/>
    <property type="molecule type" value="Genomic_DNA"/>
</dbReference>
<proteinExistence type="predicted"/>
<evidence type="ECO:0000313" key="1">
    <source>
        <dbReference type="EMBL" id="ALO26919.1"/>
    </source>
</evidence>
<gene>
    <name evidence="1" type="ORF">LBBP_02694</name>
</gene>
<sequence>MEYSPFQIFSVSKEVKFSITSTMIQMNKTASNVHFNTAETDRELIFQQLYWYFFVTDPNRRDTWGGGYLKVDWNFVVGTTKFVLVYLTLQQRNFLLEGTSHFLPPSQNSTPNQVQVCITVSEKFCRNYDKTFSCNPRISSNNRSAVPRSD</sequence>
<dbReference type="AlphaFoldDB" id="A0A0S2ITE3"/>
<organism evidence="1">
    <name type="scientific">Leptospira borgpetersenii serovar Ballum</name>
    <dbReference type="NCBI Taxonomy" id="280505"/>
    <lineage>
        <taxon>Bacteria</taxon>
        <taxon>Pseudomonadati</taxon>
        <taxon>Spirochaetota</taxon>
        <taxon>Spirochaetia</taxon>
        <taxon>Leptospirales</taxon>
        <taxon>Leptospiraceae</taxon>
        <taxon>Leptospira</taxon>
    </lineage>
</organism>
<dbReference type="PATRIC" id="fig|280505.15.peg.2631"/>
<protein>
    <submittedName>
        <fullName evidence="1">Uncharacterized protein</fullName>
    </submittedName>
</protein>